<dbReference type="EMBL" id="CP030759">
    <property type="protein sequence ID" value="AXA37161.1"/>
    <property type="molecule type" value="Genomic_DNA"/>
</dbReference>
<dbReference type="GO" id="GO:0008270">
    <property type="term" value="F:zinc ion binding"/>
    <property type="evidence" value="ECO:0007669"/>
    <property type="project" value="TreeGrafter"/>
</dbReference>
<dbReference type="PANTHER" id="PTHR38430">
    <property type="entry name" value="PROTEIN-ARGININE KINASE ACTIVATOR PROTEIN"/>
    <property type="match status" value="1"/>
</dbReference>
<dbReference type="GO" id="GO:0005507">
    <property type="term" value="F:copper ion binding"/>
    <property type="evidence" value="ECO:0007669"/>
    <property type="project" value="TreeGrafter"/>
</dbReference>
<dbReference type="Gene3D" id="4.10.860.10">
    <property type="entry name" value="UVR domain"/>
    <property type="match status" value="1"/>
</dbReference>
<evidence type="ECO:0000313" key="3">
    <source>
        <dbReference type="Proteomes" id="UP000262583"/>
    </source>
</evidence>
<dbReference type="Proteomes" id="UP000262583">
    <property type="component" value="Chromosome"/>
</dbReference>
<accession>A0A2Z4Y7G7</accession>
<dbReference type="PANTHER" id="PTHR38430:SF1">
    <property type="entry name" value="PROTEIN-ARGININE KINASE ACTIVATOR PROTEIN"/>
    <property type="match status" value="1"/>
</dbReference>
<dbReference type="InterPro" id="IPR001943">
    <property type="entry name" value="UVR_dom"/>
</dbReference>
<dbReference type="InterPro" id="IPR036876">
    <property type="entry name" value="UVR_dom_sf"/>
</dbReference>
<sequence length="166" mass="19588">MKLVRVAKNRKREYWLCRECAEHYTITPPPSLSVEPKDKFSQLFMSILGVPPTEQESKEDVKTQVDLTCPNCGRTFRGYREKLLLGCSECYKTFEEQLIVDLRKYHGDTYHRGRKQQVRTVPEYVMEETFSIEELERKLAQAVANEDFELAAKLRDEIRARKSQHR</sequence>
<dbReference type="GO" id="GO:0046870">
    <property type="term" value="F:cadmium ion binding"/>
    <property type="evidence" value="ECO:0007669"/>
    <property type="project" value="TreeGrafter"/>
</dbReference>
<dbReference type="Pfam" id="PF02151">
    <property type="entry name" value="UVR"/>
    <property type="match status" value="1"/>
</dbReference>
<evidence type="ECO:0000259" key="1">
    <source>
        <dbReference type="PROSITE" id="PS50151"/>
    </source>
</evidence>
<dbReference type="SUPFAM" id="SSF46600">
    <property type="entry name" value="C-terminal UvrC-binding domain of UvrB"/>
    <property type="match status" value="1"/>
</dbReference>
<dbReference type="KEGG" id="schv:BRCON_2391"/>
<organism evidence="2 3">
    <name type="scientific">Sumerlaea chitinivorans</name>
    <dbReference type="NCBI Taxonomy" id="2250252"/>
    <lineage>
        <taxon>Bacteria</taxon>
        <taxon>Candidatus Sumerlaeota</taxon>
        <taxon>Candidatus Sumerlaeia</taxon>
        <taxon>Candidatus Sumerlaeales</taxon>
        <taxon>Candidatus Sumerlaeaceae</taxon>
        <taxon>Candidatus Sumerlaea</taxon>
    </lineage>
</organism>
<dbReference type="InterPro" id="IPR025542">
    <property type="entry name" value="YacH"/>
</dbReference>
<dbReference type="GO" id="GO:0050897">
    <property type="term" value="F:cobalt ion binding"/>
    <property type="evidence" value="ECO:0007669"/>
    <property type="project" value="TreeGrafter"/>
</dbReference>
<reference evidence="2 3" key="1">
    <citation type="submission" date="2018-05" db="EMBL/GenBank/DDBJ databases">
        <title>A metagenomic window into the 2 km-deep terrestrial subsurface aquifer revealed taxonomically and functionally diverse microbial community comprising novel uncultured bacterial lineages.</title>
        <authorList>
            <person name="Kadnikov V.V."/>
            <person name="Mardanov A.V."/>
            <person name="Beletsky A.V."/>
            <person name="Banks D."/>
            <person name="Pimenov N.V."/>
            <person name="Frank Y.A."/>
            <person name="Karnachuk O.V."/>
            <person name="Ravin N.V."/>
        </authorList>
    </citation>
    <scope>NUCLEOTIDE SEQUENCE [LARGE SCALE GENOMIC DNA]</scope>
    <source>
        <strain evidence="2">BY</strain>
    </source>
</reference>
<dbReference type="GO" id="GO:1990169">
    <property type="term" value="P:stress response to copper ion"/>
    <property type="evidence" value="ECO:0007669"/>
    <property type="project" value="TreeGrafter"/>
</dbReference>
<dbReference type="PROSITE" id="PS50151">
    <property type="entry name" value="UVR"/>
    <property type="match status" value="1"/>
</dbReference>
<dbReference type="GO" id="GO:1990170">
    <property type="term" value="P:stress response to cadmium ion"/>
    <property type="evidence" value="ECO:0007669"/>
    <property type="project" value="TreeGrafter"/>
</dbReference>
<feature type="domain" description="UVR" evidence="1">
    <location>
        <begin position="129"/>
        <end position="164"/>
    </location>
</feature>
<protein>
    <submittedName>
        <fullName evidence="2">Nucleotide excision repair protein, with UvrB/UvrC motif</fullName>
    </submittedName>
</protein>
<evidence type="ECO:0000313" key="2">
    <source>
        <dbReference type="EMBL" id="AXA37161.1"/>
    </source>
</evidence>
<dbReference type="AlphaFoldDB" id="A0A2Z4Y7G7"/>
<dbReference type="PIRSF" id="PIRSF015034">
    <property type="entry name" value="YacH"/>
    <property type="match status" value="1"/>
</dbReference>
<name>A0A2Z4Y7G7_SUMC1</name>
<gene>
    <name evidence="2" type="ORF">BRCON_2391</name>
</gene>
<proteinExistence type="predicted"/>